<dbReference type="EMBL" id="JRFJ01000006">
    <property type="protein sequence ID" value="KHJ53295.1"/>
    <property type="molecule type" value="Genomic_DNA"/>
</dbReference>
<reference evidence="10 11" key="1">
    <citation type="submission" date="2014-09" db="EMBL/GenBank/DDBJ databases">
        <title>Isolation and characterization of Aurantimonas altamirensis ON-56566 from clinical sample following a dog bite.</title>
        <authorList>
            <person name="Eshaghi A."/>
            <person name="Li A."/>
            <person name="Shahinas D."/>
            <person name="Bahn P."/>
            <person name="Kus J.V."/>
            <person name="Patel S.N."/>
        </authorList>
    </citation>
    <scope>NUCLEOTIDE SEQUENCE [LARGE SCALE GENOMIC DNA]</scope>
    <source>
        <strain evidence="10 11">ON-56566</strain>
    </source>
</reference>
<keyword evidence="7 8" id="KW-0472">Membrane</keyword>
<evidence type="ECO:0000256" key="3">
    <source>
        <dbReference type="ARBA" id="ARBA00022448"/>
    </source>
</evidence>
<keyword evidence="4" id="KW-1003">Cell membrane</keyword>
<dbReference type="InterPro" id="IPR051789">
    <property type="entry name" value="Bact_Polyamine_Transport"/>
</dbReference>
<keyword evidence="6 8" id="KW-1133">Transmembrane helix</keyword>
<evidence type="ECO:0000256" key="7">
    <source>
        <dbReference type="ARBA" id="ARBA00023136"/>
    </source>
</evidence>
<sequence length="273" mass="29217">MKTDATGRLINCLLAAWAVVVFLFIFAPILSTVVFSFNADRFPALPWGGFSLQWYEAIFADATVRRGLANSLVVAGFAAMISTALGFTAAYVDYRYRFFGKAVYMALATLPPTVPVVIMGVAMLSFQGRIGLSGTIPGLVAAHVVVCAPFAMALVRMRLADLDKDLEPAAWNLGCGQWMTLRRIVIPFATPAIAAALLITASVSFDEFMVAWFISGLNETLPVRVLAMLQGQVSPRINAVGALVFAVSIVLVALAQLIAARRLAAGRIKGNSL</sequence>
<dbReference type="SUPFAM" id="SSF161098">
    <property type="entry name" value="MetI-like"/>
    <property type="match status" value="1"/>
</dbReference>
<dbReference type="OrthoDB" id="9815533at2"/>
<dbReference type="Proteomes" id="UP000030826">
    <property type="component" value="Unassembled WGS sequence"/>
</dbReference>
<dbReference type="PROSITE" id="PS50928">
    <property type="entry name" value="ABC_TM1"/>
    <property type="match status" value="1"/>
</dbReference>
<dbReference type="Pfam" id="PF00528">
    <property type="entry name" value="BPD_transp_1"/>
    <property type="match status" value="1"/>
</dbReference>
<dbReference type="InterPro" id="IPR000515">
    <property type="entry name" value="MetI-like"/>
</dbReference>
<evidence type="ECO:0000256" key="5">
    <source>
        <dbReference type="ARBA" id="ARBA00022692"/>
    </source>
</evidence>
<evidence type="ECO:0000313" key="11">
    <source>
        <dbReference type="Proteomes" id="UP000030826"/>
    </source>
</evidence>
<dbReference type="PANTHER" id="PTHR43848:SF2">
    <property type="entry name" value="PUTRESCINE TRANSPORT SYSTEM PERMEASE PROTEIN POTI"/>
    <property type="match status" value="1"/>
</dbReference>
<evidence type="ECO:0000256" key="8">
    <source>
        <dbReference type="RuleBase" id="RU363032"/>
    </source>
</evidence>
<keyword evidence="5 8" id="KW-0812">Transmembrane</keyword>
<dbReference type="GO" id="GO:0055085">
    <property type="term" value="P:transmembrane transport"/>
    <property type="evidence" value="ECO:0007669"/>
    <property type="project" value="InterPro"/>
</dbReference>
<feature type="transmembrane region" description="Helical" evidence="8">
    <location>
        <begin position="192"/>
        <end position="217"/>
    </location>
</feature>
<name>A0A0B1Q388_9HYPH</name>
<dbReference type="AlphaFoldDB" id="A0A0B1Q388"/>
<feature type="transmembrane region" description="Helical" evidence="8">
    <location>
        <begin position="136"/>
        <end position="155"/>
    </location>
</feature>
<evidence type="ECO:0000313" key="10">
    <source>
        <dbReference type="EMBL" id="KHJ53295.1"/>
    </source>
</evidence>
<keyword evidence="3 8" id="KW-0813">Transport</keyword>
<comment type="subcellular location">
    <subcellularLocation>
        <location evidence="1 8">Cell membrane</location>
        <topology evidence="1 8">Multi-pass membrane protein</topology>
    </subcellularLocation>
</comment>
<evidence type="ECO:0000259" key="9">
    <source>
        <dbReference type="PROSITE" id="PS50928"/>
    </source>
</evidence>
<feature type="transmembrane region" description="Helical" evidence="8">
    <location>
        <begin position="12"/>
        <end position="37"/>
    </location>
</feature>
<feature type="domain" description="ABC transmembrane type-1" evidence="9">
    <location>
        <begin position="68"/>
        <end position="255"/>
    </location>
</feature>
<dbReference type="CDD" id="cd06261">
    <property type="entry name" value="TM_PBP2"/>
    <property type="match status" value="1"/>
</dbReference>
<dbReference type="InterPro" id="IPR035906">
    <property type="entry name" value="MetI-like_sf"/>
</dbReference>
<dbReference type="Gene3D" id="1.10.3720.10">
    <property type="entry name" value="MetI-like"/>
    <property type="match status" value="1"/>
</dbReference>
<evidence type="ECO:0000256" key="2">
    <source>
        <dbReference type="ARBA" id="ARBA00007069"/>
    </source>
</evidence>
<feature type="transmembrane region" description="Helical" evidence="8">
    <location>
        <begin position="104"/>
        <end position="124"/>
    </location>
</feature>
<evidence type="ECO:0000256" key="6">
    <source>
        <dbReference type="ARBA" id="ARBA00022989"/>
    </source>
</evidence>
<evidence type="ECO:0000256" key="4">
    <source>
        <dbReference type="ARBA" id="ARBA00022475"/>
    </source>
</evidence>
<comment type="similarity">
    <text evidence="2">Belongs to the binding-protein-dependent transport system permease family. CysTW subfamily.</text>
</comment>
<evidence type="ECO:0000256" key="1">
    <source>
        <dbReference type="ARBA" id="ARBA00004651"/>
    </source>
</evidence>
<protein>
    <submittedName>
        <fullName evidence="10">Polyamine ABC transporter permease</fullName>
    </submittedName>
</protein>
<organism evidence="10 11">
    <name type="scientific">Aureimonas altamirensis</name>
    <dbReference type="NCBI Taxonomy" id="370622"/>
    <lineage>
        <taxon>Bacteria</taxon>
        <taxon>Pseudomonadati</taxon>
        <taxon>Pseudomonadota</taxon>
        <taxon>Alphaproteobacteria</taxon>
        <taxon>Hyphomicrobiales</taxon>
        <taxon>Aurantimonadaceae</taxon>
        <taxon>Aureimonas</taxon>
    </lineage>
</organism>
<dbReference type="RefSeq" id="WP_039195419.1">
    <property type="nucleotide sequence ID" value="NZ_JRFJ01000006.1"/>
</dbReference>
<feature type="transmembrane region" description="Helical" evidence="8">
    <location>
        <begin position="72"/>
        <end position="92"/>
    </location>
</feature>
<dbReference type="STRING" id="370622.LA66_17950"/>
<dbReference type="GO" id="GO:0005886">
    <property type="term" value="C:plasma membrane"/>
    <property type="evidence" value="ECO:0007669"/>
    <property type="project" value="UniProtKB-SubCell"/>
</dbReference>
<proteinExistence type="inferred from homology"/>
<feature type="transmembrane region" description="Helical" evidence="8">
    <location>
        <begin position="237"/>
        <end position="259"/>
    </location>
</feature>
<accession>A0A0B1Q388</accession>
<dbReference type="PANTHER" id="PTHR43848">
    <property type="entry name" value="PUTRESCINE TRANSPORT SYSTEM PERMEASE PROTEIN POTI"/>
    <property type="match status" value="1"/>
</dbReference>
<comment type="caution">
    <text evidence="10">The sequence shown here is derived from an EMBL/GenBank/DDBJ whole genome shotgun (WGS) entry which is preliminary data.</text>
</comment>
<gene>
    <name evidence="10" type="ORF">LA66_17950</name>
</gene>